<evidence type="ECO:0000256" key="6">
    <source>
        <dbReference type="SAM" id="MobiDB-lite"/>
    </source>
</evidence>
<proteinExistence type="predicted"/>
<feature type="domain" description="Protein kinase" evidence="7">
    <location>
        <begin position="46"/>
        <end position="306"/>
    </location>
</feature>
<dbReference type="InterPro" id="IPR011009">
    <property type="entry name" value="Kinase-like_dom_sf"/>
</dbReference>
<dbReference type="RefSeq" id="WP_160146236.1">
    <property type="nucleotide sequence ID" value="NZ_BIFQ01000002.1"/>
</dbReference>
<evidence type="ECO:0000256" key="1">
    <source>
        <dbReference type="ARBA" id="ARBA00012513"/>
    </source>
</evidence>
<protein>
    <recommendedName>
        <fullName evidence="1">non-specific serine/threonine protein kinase</fullName>
        <ecNumber evidence="1">2.7.11.1</ecNumber>
    </recommendedName>
</protein>
<evidence type="ECO:0000313" key="9">
    <source>
        <dbReference type="Proteomes" id="UP000287224"/>
    </source>
</evidence>
<evidence type="ECO:0000313" key="8">
    <source>
        <dbReference type="EMBL" id="GCE08986.1"/>
    </source>
</evidence>
<dbReference type="EC" id="2.7.11.1" evidence="1"/>
<keyword evidence="4" id="KW-0418">Kinase</keyword>
<keyword evidence="2" id="KW-0808">Transferase</keyword>
<dbReference type="CDD" id="cd14014">
    <property type="entry name" value="STKc_PknB_like"/>
    <property type="match status" value="1"/>
</dbReference>
<feature type="compositionally biased region" description="Polar residues" evidence="6">
    <location>
        <begin position="326"/>
        <end position="343"/>
    </location>
</feature>
<dbReference type="PANTHER" id="PTHR43671">
    <property type="entry name" value="SERINE/THREONINE-PROTEIN KINASE NEK"/>
    <property type="match status" value="1"/>
</dbReference>
<dbReference type="InterPro" id="IPR000719">
    <property type="entry name" value="Prot_kinase_dom"/>
</dbReference>
<accession>A0A401ZQF3</accession>
<evidence type="ECO:0000256" key="4">
    <source>
        <dbReference type="ARBA" id="ARBA00022777"/>
    </source>
</evidence>
<keyword evidence="3" id="KW-0547">Nucleotide-binding</keyword>
<dbReference type="GO" id="GO:0005524">
    <property type="term" value="F:ATP binding"/>
    <property type="evidence" value="ECO:0007669"/>
    <property type="project" value="UniProtKB-KW"/>
</dbReference>
<dbReference type="PANTHER" id="PTHR43671:SF13">
    <property type="entry name" value="SERINE_THREONINE-PROTEIN KINASE NEK2"/>
    <property type="match status" value="1"/>
</dbReference>
<gene>
    <name evidence="8" type="ORF">KDAU_63150</name>
</gene>
<comment type="caution">
    <text evidence="8">The sequence shown here is derived from an EMBL/GenBank/DDBJ whole genome shotgun (WGS) entry which is preliminary data.</text>
</comment>
<keyword evidence="9" id="KW-1185">Reference proteome</keyword>
<evidence type="ECO:0000256" key="5">
    <source>
        <dbReference type="ARBA" id="ARBA00022840"/>
    </source>
</evidence>
<evidence type="ECO:0000259" key="7">
    <source>
        <dbReference type="PROSITE" id="PS50011"/>
    </source>
</evidence>
<dbReference type="Pfam" id="PF00069">
    <property type="entry name" value="Pkinase"/>
    <property type="match status" value="1"/>
</dbReference>
<feature type="compositionally biased region" description="Polar residues" evidence="6">
    <location>
        <begin position="412"/>
        <end position="425"/>
    </location>
</feature>
<organism evidence="8 9">
    <name type="scientific">Dictyobacter aurantiacus</name>
    <dbReference type="NCBI Taxonomy" id="1936993"/>
    <lineage>
        <taxon>Bacteria</taxon>
        <taxon>Bacillati</taxon>
        <taxon>Chloroflexota</taxon>
        <taxon>Ktedonobacteria</taxon>
        <taxon>Ktedonobacterales</taxon>
        <taxon>Dictyobacteraceae</taxon>
        <taxon>Dictyobacter</taxon>
    </lineage>
</organism>
<dbReference type="Gene3D" id="1.10.510.10">
    <property type="entry name" value="Transferase(Phosphotransferase) domain 1"/>
    <property type="match status" value="1"/>
</dbReference>
<dbReference type="Gene3D" id="3.30.200.20">
    <property type="entry name" value="Phosphorylase Kinase, domain 1"/>
    <property type="match status" value="1"/>
</dbReference>
<reference evidence="9" key="1">
    <citation type="submission" date="2018-12" db="EMBL/GenBank/DDBJ databases">
        <title>Tengunoibacter tsumagoiensis gen. nov., sp. nov., Dictyobacter kobayashii sp. nov., D. alpinus sp. nov., and D. joshuensis sp. nov. and description of Dictyobacteraceae fam. nov. within the order Ktedonobacterales isolated from Tengu-no-mugimeshi.</title>
        <authorList>
            <person name="Wang C.M."/>
            <person name="Zheng Y."/>
            <person name="Sakai Y."/>
            <person name="Toyoda A."/>
            <person name="Minakuchi Y."/>
            <person name="Abe K."/>
            <person name="Yokota A."/>
            <person name="Yabe S."/>
        </authorList>
    </citation>
    <scope>NUCLEOTIDE SEQUENCE [LARGE SCALE GENOMIC DNA]</scope>
    <source>
        <strain evidence="9">S-27</strain>
    </source>
</reference>
<evidence type="ECO:0000256" key="2">
    <source>
        <dbReference type="ARBA" id="ARBA00022679"/>
    </source>
</evidence>
<feature type="region of interest" description="Disordered" evidence="6">
    <location>
        <begin position="326"/>
        <end position="361"/>
    </location>
</feature>
<dbReference type="GO" id="GO:0004674">
    <property type="term" value="F:protein serine/threonine kinase activity"/>
    <property type="evidence" value="ECO:0007669"/>
    <property type="project" value="UniProtKB-EC"/>
</dbReference>
<dbReference type="AlphaFoldDB" id="A0A401ZQF3"/>
<dbReference type="InterPro" id="IPR015943">
    <property type="entry name" value="WD40/YVTN_repeat-like_dom_sf"/>
</dbReference>
<evidence type="ECO:0000256" key="3">
    <source>
        <dbReference type="ARBA" id="ARBA00022741"/>
    </source>
</evidence>
<dbReference type="InterPro" id="IPR050660">
    <property type="entry name" value="NEK_Ser/Thr_kinase"/>
</dbReference>
<dbReference type="OrthoDB" id="145782at2"/>
<dbReference type="Gene3D" id="2.130.10.10">
    <property type="entry name" value="YVTN repeat-like/Quinoprotein amine dehydrogenase"/>
    <property type="match status" value="1"/>
</dbReference>
<dbReference type="SUPFAM" id="SSF82171">
    <property type="entry name" value="DPP6 N-terminal domain-like"/>
    <property type="match status" value="1"/>
</dbReference>
<dbReference type="SMART" id="SM00320">
    <property type="entry name" value="WD40"/>
    <property type="match status" value="3"/>
</dbReference>
<dbReference type="Proteomes" id="UP000287224">
    <property type="component" value="Unassembled WGS sequence"/>
</dbReference>
<dbReference type="PROSITE" id="PS50011">
    <property type="entry name" value="PROTEIN_KINASE_DOM"/>
    <property type="match status" value="1"/>
</dbReference>
<dbReference type="EMBL" id="BIFQ01000002">
    <property type="protein sequence ID" value="GCE08986.1"/>
    <property type="molecule type" value="Genomic_DNA"/>
</dbReference>
<sequence length="747" mass="82353">MDSTQCYCSHCGAANDTDAERCFACDHILKQSELPVEDVDLLHNRYRLLHKSGTGGFGAVYKAQDTHNYDQYVAIKQIMLRGLTAQEIIEATDGFNRELRILSRLSHPHLPRIIDHFTDPENWYLVMDFIEGETLEVYLDIADTRERTRTLPLPEVLDIAMQLCSVLDYLHTRQPPIIFRDLKPGNIMRTPEGKLYMIDFGIARQFKPGQARDTMIFGSPGYAAPEQYGKAQTTPAADIYSLGALLHQMLSGIDPAEHPFHFTPLQLYGAEGMDQLKTLIQLMVDIHAEKRPASIKAVQTEIQIIIDMQQPAAYLKRPMQNINGQIPYYQPSSSANNVAGNGMQQQQQQQSHQPNPVSSKGRRTVMKGLLVLGIVGMTASGAGSYLLDHLFGGPHHIDLSMDGRGPYLPASGNPSDQLSTENALSASHHLQDKGAVNTVRYAPGGRFFASGNIYGAVQVVDSRTATILTRKSISSEAIISLSWSFDGGYLAFSTKTKVYIAQVKTTANTVLLSSPALVYSLHPSPQTNTQTSIYTLAWSPKEHLLAVSDYTSTTHLFQIGEDQTPQLRTLDAGHYPPEPVTKNAGSTLSNQLAWSPDGERIISVSKPGGYSVWQVTDQKIIVDTSFARAVPLQLDWQLDSATPIILITGDAIHLTDIYGNSRYDTLLPDKIIDIAYVQKFDYFIALANGDIYRWFPGSEDPLLVKNGNDTLATLNSIAITQTGSTYSLVAAFSDGMMISYAVPPHTG</sequence>
<dbReference type="SMART" id="SM00220">
    <property type="entry name" value="S_TKc"/>
    <property type="match status" value="1"/>
</dbReference>
<dbReference type="SUPFAM" id="SSF56112">
    <property type="entry name" value="Protein kinase-like (PK-like)"/>
    <property type="match status" value="1"/>
</dbReference>
<feature type="region of interest" description="Disordered" evidence="6">
    <location>
        <begin position="403"/>
        <end position="426"/>
    </location>
</feature>
<keyword evidence="5" id="KW-0067">ATP-binding</keyword>
<name>A0A401ZQF3_9CHLR</name>
<dbReference type="InterPro" id="IPR001680">
    <property type="entry name" value="WD40_rpt"/>
</dbReference>